<sequence length="145" mass="15135">MTDMNPERRSNRTHTWLIVLLVVAGLFAVSGLSLHHFGGGIVTVDGQTLHDLNPFEAIIAVIVGVLATIVAVLVAIVATIFGVLMGLIGAMIGILGAFFGIFVAILVVASPFLFIALIVWLIVKATSSGNGNRPSPRDLPPPDGA</sequence>
<proteinExistence type="predicted"/>
<dbReference type="Proteomes" id="UP000818603">
    <property type="component" value="Unassembled WGS sequence"/>
</dbReference>
<gene>
    <name evidence="3" type="ORF">FF098_017155</name>
    <name evidence="2" type="ORF">GCM10011355_34830</name>
</gene>
<keyword evidence="1" id="KW-1133">Transmembrane helix</keyword>
<reference evidence="3 5" key="2">
    <citation type="submission" date="2020-02" db="EMBL/GenBank/DDBJ databases">
        <title>Genome sequence of Parvularcula flava strain NH6-79.</title>
        <authorList>
            <person name="Abdul Karim M.H."/>
            <person name="Lam M.Q."/>
            <person name="Chen S.J."/>
            <person name="Yahya A."/>
            <person name="Shahir S."/>
            <person name="Shamsir M.S."/>
            <person name="Chong C.S."/>
        </authorList>
    </citation>
    <scope>NUCLEOTIDE SEQUENCE [LARGE SCALE GENOMIC DNA]</scope>
    <source>
        <strain evidence="3 5">NH6-79</strain>
    </source>
</reference>
<keyword evidence="1" id="KW-0812">Transmembrane</keyword>
<reference evidence="2" key="3">
    <citation type="submission" date="2020-09" db="EMBL/GenBank/DDBJ databases">
        <authorList>
            <person name="Sun Q."/>
            <person name="Zhou Y."/>
        </authorList>
    </citation>
    <scope>NUCLEOTIDE SEQUENCE</scope>
    <source>
        <strain evidence="2">CGMCC 1.14984</strain>
    </source>
</reference>
<name>A0A8J3A6P3_9PROT</name>
<dbReference type="EMBL" id="VCJR02000007">
    <property type="protein sequence ID" value="NHK29637.1"/>
    <property type="molecule type" value="Genomic_DNA"/>
</dbReference>
<accession>A0A8J3A6P3</accession>
<evidence type="ECO:0000313" key="5">
    <source>
        <dbReference type="Proteomes" id="UP000818603"/>
    </source>
</evidence>
<organism evidence="2 4">
    <name type="scientific">Aquisalinus luteolus</name>
    <dbReference type="NCBI Taxonomy" id="1566827"/>
    <lineage>
        <taxon>Bacteria</taxon>
        <taxon>Pseudomonadati</taxon>
        <taxon>Pseudomonadota</taxon>
        <taxon>Alphaproteobacteria</taxon>
        <taxon>Parvularculales</taxon>
        <taxon>Parvularculaceae</taxon>
        <taxon>Aquisalinus</taxon>
    </lineage>
</organism>
<comment type="caution">
    <text evidence="2">The sequence shown here is derived from an EMBL/GenBank/DDBJ whole genome shotgun (WGS) entry which is preliminary data.</text>
</comment>
<keyword evidence="1" id="KW-0472">Membrane</keyword>
<dbReference type="EMBL" id="BMGZ01000006">
    <property type="protein sequence ID" value="GGI02255.1"/>
    <property type="molecule type" value="Genomic_DNA"/>
</dbReference>
<evidence type="ECO:0000313" key="2">
    <source>
        <dbReference type="EMBL" id="GGI02255.1"/>
    </source>
</evidence>
<dbReference type="RefSeq" id="WP_155142891.1">
    <property type="nucleotide sequence ID" value="NZ_BMGZ01000006.1"/>
</dbReference>
<reference evidence="2" key="1">
    <citation type="journal article" date="2014" name="Int. J. Syst. Evol. Microbiol.">
        <title>Complete genome sequence of Corynebacterium casei LMG S-19264T (=DSM 44701T), isolated from a smear-ripened cheese.</title>
        <authorList>
            <consortium name="US DOE Joint Genome Institute (JGI-PGF)"/>
            <person name="Walter F."/>
            <person name="Albersmeier A."/>
            <person name="Kalinowski J."/>
            <person name="Ruckert C."/>
        </authorList>
    </citation>
    <scope>NUCLEOTIDE SEQUENCE</scope>
    <source>
        <strain evidence="2">CGMCC 1.14984</strain>
    </source>
</reference>
<evidence type="ECO:0000256" key="1">
    <source>
        <dbReference type="SAM" id="Phobius"/>
    </source>
</evidence>
<keyword evidence="5" id="KW-1185">Reference proteome</keyword>
<evidence type="ECO:0000313" key="4">
    <source>
        <dbReference type="Proteomes" id="UP000621856"/>
    </source>
</evidence>
<protein>
    <submittedName>
        <fullName evidence="2">Uncharacterized protein</fullName>
    </submittedName>
</protein>
<dbReference type="Proteomes" id="UP000621856">
    <property type="component" value="Unassembled WGS sequence"/>
</dbReference>
<feature type="transmembrane region" description="Helical" evidence="1">
    <location>
        <begin position="57"/>
        <end position="87"/>
    </location>
</feature>
<evidence type="ECO:0000313" key="3">
    <source>
        <dbReference type="EMBL" id="NHK29637.1"/>
    </source>
</evidence>
<dbReference type="AlphaFoldDB" id="A0A8J3A6P3"/>
<feature type="transmembrane region" description="Helical" evidence="1">
    <location>
        <begin position="16"/>
        <end position="37"/>
    </location>
</feature>
<feature type="transmembrane region" description="Helical" evidence="1">
    <location>
        <begin position="94"/>
        <end position="123"/>
    </location>
</feature>